<gene>
    <name evidence="6" type="ORF">J1605_011547</name>
</gene>
<dbReference type="GO" id="GO:0030864">
    <property type="term" value="C:cortical actin cytoskeleton"/>
    <property type="evidence" value="ECO:0007669"/>
    <property type="project" value="TreeGrafter"/>
</dbReference>
<comment type="similarity">
    <text evidence="3">Belongs to the WD repeat AIP1 family.</text>
</comment>
<dbReference type="GO" id="GO:0045214">
    <property type="term" value="P:sarcomere organization"/>
    <property type="evidence" value="ECO:0007669"/>
    <property type="project" value="TreeGrafter"/>
</dbReference>
<reference evidence="6 7" key="1">
    <citation type="submission" date="2022-11" db="EMBL/GenBank/DDBJ databases">
        <title>Whole genome sequence of Eschrichtius robustus ER-17-0199.</title>
        <authorList>
            <person name="Bruniche-Olsen A."/>
            <person name="Black A.N."/>
            <person name="Fields C.J."/>
            <person name="Walden K."/>
            <person name="Dewoody J.A."/>
        </authorList>
    </citation>
    <scope>NUCLEOTIDE SEQUENCE [LARGE SCALE GENOMIC DNA]</scope>
    <source>
        <strain evidence="6">ER-17-0199</strain>
        <tissue evidence="6">Blubber</tissue>
    </source>
</reference>
<dbReference type="SUPFAM" id="SSF50978">
    <property type="entry name" value="WD40 repeat-like"/>
    <property type="match status" value="1"/>
</dbReference>
<dbReference type="Proteomes" id="UP001159641">
    <property type="component" value="Unassembled WGS sequence"/>
</dbReference>
<evidence type="ECO:0000256" key="4">
    <source>
        <dbReference type="PROSITE-ProRule" id="PRU00221"/>
    </source>
</evidence>
<feature type="repeat" description="WD" evidence="4">
    <location>
        <begin position="149"/>
        <end position="190"/>
    </location>
</feature>
<keyword evidence="2" id="KW-0677">Repeat</keyword>
<keyword evidence="7" id="KW-1185">Reference proteome</keyword>
<feature type="region of interest" description="Disordered" evidence="5">
    <location>
        <begin position="1"/>
        <end position="90"/>
    </location>
</feature>
<feature type="compositionally biased region" description="Pro residues" evidence="5">
    <location>
        <begin position="1"/>
        <end position="11"/>
    </location>
</feature>
<dbReference type="PROSITE" id="PS50294">
    <property type="entry name" value="WD_REPEATS_REGION"/>
    <property type="match status" value="1"/>
</dbReference>
<proteinExistence type="inferred from homology"/>
<accession>A0AB34GLX2</accession>
<keyword evidence="1 4" id="KW-0853">WD repeat</keyword>
<dbReference type="EMBL" id="JAIQCJ010002160">
    <property type="protein sequence ID" value="KAJ8780283.1"/>
    <property type="molecule type" value="Genomic_DNA"/>
</dbReference>
<evidence type="ECO:0000313" key="6">
    <source>
        <dbReference type="EMBL" id="KAJ8780283.1"/>
    </source>
</evidence>
<dbReference type="AlphaFoldDB" id="A0AB34GLX2"/>
<dbReference type="PROSITE" id="PS50082">
    <property type="entry name" value="WD_REPEATS_2"/>
    <property type="match status" value="1"/>
</dbReference>
<comment type="caution">
    <text evidence="6">The sequence shown here is derived from an EMBL/GenBank/DDBJ whole genome shotgun (WGS) entry which is preliminary data.</text>
</comment>
<protein>
    <recommendedName>
        <fullName evidence="8">WD repeat-containing protein 1</fullName>
    </recommendedName>
</protein>
<dbReference type="InterPro" id="IPR015943">
    <property type="entry name" value="WD40/YVTN_repeat-like_dom_sf"/>
</dbReference>
<evidence type="ECO:0008006" key="8">
    <source>
        <dbReference type="Google" id="ProtNLM"/>
    </source>
</evidence>
<evidence type="ECO:0000256" key="1">
    <source>
        <dbReference type="ARBA" id="ARBA00022574"/>
    </source>
</evidence>
<dbReference type="GO" id="GO:0030042">
    <property type="term" value="P:actin filament depolymerization"/>
    <property type="evidence" value="ECO:0007669"/>
    <property type="project" value="TreeGrafter"/>
</dbReference>
<dbReference type="PANTHER" id="PTHR19856:SF0">
    <property type="entry name" value="WD REPEAT-CONTAINING PROTEIN 1"/>
    <property type="match status" value="1"/>
</dbReference>
<evidence type="ECO:0000256" key="5">
    <source>
        <dbReference type="SAM" id="MobiDB-lite"/>
    </source>
</evidence>
<evidence type="ECO:0000256" key="3">
    <source>
        <dbReference type="ARBA" id="ARBA00038366"/>
    </source>
</evidence>
<evidence type="ECO:0000313" key="7">
    <source>
        <dbReference type="Proteomes" id="UP001159641"/>
    </source>
</evidence>
<dbReference type="SMART" id="SM00320">
    <property type="entry name" value="WD40"/>
    <property type="match status" value="3"/>
</dbReference>
<dbReference type="InterPro" id="IPR036322">
    <property type="entry name" value="WD40_repeat_dom_sf"/>
</dbReference>
<dbReference type="PANTHER" id="PTHR19856">
    <property type="entry name" value="WD-REPEATCONTAINING PROTEIN WDR1"/>
    <property type="match status" value="1"/>
</dbReference>
<dbReference type="InterPro" id="IPR001680">
    <property type="entry name" value="WD40_rpt"/>
</dbReference>
<organism evidence="6 7">
    <name type="scientific">Eschrichtius robustus</name>
    <name type="common">California gray whale</name>
    <name type="synonym">Eschrichtius gibbosus</name>
    <dbReference type="NCBI Taxonomy" id="9764"/>
    <lineage>
        <taxon>Eukaryota</taxon>
        <taxon>Metazoa</taxon>
        <taxon>Chordata</taxon>
        <taxon>Craniata</taxon>
        <taxon>Vertebrata</taxon>
        <taxon>Euteleostomi</taxon>
        <taxon>Mammalia</taxon>
        <taxon>Eutheria</taxon>
        <taxon>Laurasiatheria</taxon>
        <taxon>Artiodactyla</taxon>
        <taxon>Whippomorpha</taxon>
        <taxon>Cetacea</taxon>
        <taxon>Mysticeti</taxon>
        <taxon>Eschrichtiidae</taxon>
        <taxon>Eschrichtius</taxon>
    </lineage>
</organism>
<name>A0AB34GLX2_ESCRO</name>
<evidence type="ECO:0000256" key="2">
    <source>
        <dbReference type="ARBA" id="ARBA00022737"/>
    </source>
</evidence>
<dbReference type="GO" id="GO:0040011">
    <property type="term" value="P:locomotion"/>
    <property type="evidence" value="ECO:0007669"/>
    <property type="project" value="TreeGrafter"/>
</dbReference>
<dbReference type="Pfam" id="PF00400">
    <property type="entry name" value="WD40"/>
    <property type="match status" value="2"/>
</dbReference>
<sequence length="292" mass="31639">MGSGPAWPPRPSAEREERAAWRGPRGTGEGCGRKPVSAPPPSGGAGRRSPAGGSPKVGDAVGAPRSPRIPEWPGGEREPGSRAVPCAPSKWRPPLRVEATEKVFASLPQVERGVSKIIGGDPRGNNFLYTNGKCVILRNIDNPAIADIYTEHAHQVVVAKYAPSGFYIASGDVSGKLRIWDTTQKEHLLKYEYQPFAGKIKDIAWTEDSKRIAVVGEGREKFGAVFLWDSGSSVGEITGHNKVINSVDIKQSRPYRLVTGSDDNCAAFFEGPPFKFKFTIGVSGLFRRVVFR</sequence>
<dbReference type="GO" id="GO:0051015">
    <property type="term" value="F:actin filament binding"/>
    <property type="evidence" value="ECO:0007669"/>
    <property type="project" value="TreeGrafter"/>
</dbReference>
<dbReference type="Gene3D" id="2.130.10.10">
    <property type="entry name" value="YVTN repeat-like/Quinoprotein amine dehydrogenase"/>
    <property type="match status" value="1"/>
</dbReference>